<accession>A0A5J4N925</accession>
<dbReference type="GO" id="GO:0051603">
    <property type="term" value="P:proteolysis involved in protein catabolic process"/>
    <property type="evidence" value="ECO:0007669"/>
    <property type="project" value="TreeGrafter"/>
</dbReference>
<dbReference type="GO" id="GO:0005773">
    <property type="term" value="C:vacuole"/>
    <property type="evidence" value="ECO:0007669"/>
    <property type="project" value="GOC"/>
</dbReference>
<evidence type="ECO:0000256" key="1">
    <source>
        <dbReference type="ARBA" id="ARBA00009941"/>
    </source>
</evidence>
<comment type="similarity">
    <text evidence="1">Belongs to the peptidase C13 family.</text>
</comment>
<dbReference type="EMBL" id="QNGE01005541">
    <property type="protein sequence ID" value="KAA3671983.1"/>
    <property type="molecule type" value="Genomic_DNA"/>
</dbReference>
<dbReference type="Gene3D" id="3.40.50.1460">
    <property type="match status" value="1"/>
</dbReference>
<dbReference type="InterPro" id="IPR001096">
    <property type="entry name" value="Peptidase_C13"/>
</dbReference>
<evidence type="ECO:0000313" key="2">
    <source>
        <dbReference type="EMBL" id="KAA3671983.1"/>
    </source>
</evidence>
<dbReference type="AlphaFoldDB" id="A0A5J4N925"/>
<organism evidence="2 3">
    <name type="scientific">Paragonimus westermani</name>
    <dbReference type="NCBI Taxonomy" id="34504"/>
    <lineage>
        <taxon>Eukaryota</taxon>
        <taxon>Metazoa</taxon>
        <taxon>Spiralia</taxon>
        <taxon>Lophotrochozoa</taxon>
        <taxon>Platyhelminthes</taxon>
        <taxon>Trematoda</taxon>
        <taxon>Digenea</taxon>
        <taxon>Plagiorchiida</taxon>
        <taxon>Troglotremata</taxon>
        <taxon>Troglotrematidae</taxon>
        <taxon>Paragonimus</taxon>
    </lineage>
</organism>
<reference evidence="2 3" key="1">
    <citation type="journal article" date="2019" name="Gigascience">
        <title>Whole-genome sequence of the oriental lung fluke Paragonimus westermani.</title>
        <authorList>
            <person name="Oey H."/>
            <person name="Zakrzewski M."/>
            <person name="Narain K."/>
            <person name="Devi K.R."/>
            <person name="Agatsuma T."/>
            <person name="Nawaratna S."/>
            <person name="Gobert G.N."/>
            <person name="Jones M.K."/>
            <person name="Ragan M.A."/>
            <person name="McManus D.P."/>
            <person name="Krause L."/>
        </authorList>
    </citation>
    <scope>NUCLEOTIDE SEQUENCE [LARGE SCALE GENOMIC DNA]</scope>
    <source>
        <strain evidence="2 3">IND2009</strain>
    </source>
</reference>
<comment type="caution">
    <text evidence="2">The sequence shown here is derived from an EMBL/GenBank/DDBJ whole genome shotgun (WGS) entry which is preliminary data.</text>
</comment>
<gene>
    <name evidence="2" type="ORF">DEA37_0002611</name>
</gene>
<dbReference type="PANTHER" id="PTHR12000">
    <property type="entry name" value="HEMOGLOBINASE FAMILY MEMBER"/>
    <property type="match status" value="1"/>
</dbReference>
<dbReference type="Pfam" id="PF01650">
    <property type="entry name" value="Peptidase_C13"/>
    <property type="match status" value="1"/>
</dbReference>
<dbReference type="Proteomes" id="UP000324629">
    <property type="component" value="Unassembled WGS sequence"/>
</dbReference>
<evidence type="ECO:0000313" key="3">
    <source>
        <dbReference type="Proteomes" id="UP000324629"/>
    </source>
</evidence>
<sequence length="256" mass="29801">MFMRVMKGDAQLKAAGKKVLQRCVLDLKVLQCGFKCLKQLIVLGNTLLKYHFLYMWDKCCFLMLCIFIKFPPEVYATTAANPFESSYATFCRDRTIMTCLADEYSYNWMTDTEMVGLRCHDTHKLTLDQQFEEVRETTVMSHVMKYGDMPVRIRREVETNRLLVTLNNLARHPPLPGFEPADDRHCFVCSFVTALVQMGTIVEHTFDDIITEVEKRHEPSGIQMDKLEQLKCFEAVFEVFKRHCFTIQQGHLDAKV</sequence>
<proteinExistence type="inferred from homology"/>
<dbReference type="PANTHER" id="PTHR12000:SF42">
    <property type="entry name" value="LEGUMAIN"/>
    <property type="match status" value="1"/>
</dbReference>
<protein>
    <submittedName>
        <fullName evidence="2">Legumain</fullName>
    </submittedName>
</protein>
<keyword evidence="3" id="KW-1185">Reference proteome</keyword>
<name>A0A5J4N925_9TREM</name>
<dbReference type="GO" id="GO:0006624">
    <property type="term" value="P:vacuolar protein processing"/>
    <property type="evidence" value="ECO:0007669"/>
    <property type="project" value="TreeGrafter"/>
</dbReference>
<dbReference type="GO" id="GO:0004197">
    <property type="term" value="F:cysteine-type endopeptidase activity"/>
    <property type="evidence" value="ECO:0007669"/>
    <property type="project" value="TreeGrafter"/>
</dbReference>